<sequence length="92" mass="11007">MYDIFSLEWEPAFLTTGIQWGHWADLPNGHNIGITFHHKTDEVILCGWVTSEVYAVSSNKKQLRYFDKYFGRKNWKKFVSDYDVKYEFGFEE</sequence>
<name>C0E196_9CORY</name>
<dbReference type="EMBL" id="ACEB01000007">
    <property type="protein sequence ID" value="EEG27721.1"/>
    <property type="molecule type" value="Genomic_DNA"/>
</dbReference>
<organism evidence="1 2">
    <name type="scientific">Corynebacterium matruchotii ATCC 33806</name>
    <dbReference type="NCBI Taxonomy" id="566549"/>
    <lineage>
        <taxon>Bacteria</taxon>
        <taxon>Bacillati</taxon>
        <taxon>Actinomycetota</taxon>
        <taxon>Actinomycetes</taxon>
        <taxon>Mycobacteriales</taxon>
        <taxon>Corynebacteriaceae</taxon>
        <taxon>Corynebacterium</taxon>
    </lineage>
</organism>
<dbReference type="AlphaFoldDB" id="C0E196"/>
<gene>
    <name evidence="1" type="ORF">CORMATOL_00746</name>
</gene>
<accession>C0E196</accession>
<dbReference type="HOGENOM" id="CLU_2408267_0_0_11"/>
<reference evidence="1 2" key="1">
    <citation type="submission" date="2009-01" db="EMBL/GenBank/DDBJ databases">
        <authorList>
            <person name="Fulton L."/>
            <person name="Clifton S."/>
            <person name="Chinwalla A.T."/>
            <person name="Mitreva M."/>
            <person name="Sodergren E."/>
            <person name="Weinstock G."/>
            <person name="Clifton S."/>
            <person name="Dooling D.J."/>
            <person name="Fulton B."/>
            <person name="Minx P."/>
            <person name="Pepin K.H."/>
            <person name="Johnson M."/>
            <person name="Bhonagiri V."/>
            <person name="Nash W.E."/>
            <person name="Mardis E.R."/>
            <person name="Wilson R.K."/>
        </authorList>
    </citation>
    <scope>NUCLEOTIDE SEQUENCE [LARGE SCALE GENOMIC DNA]</scope>
    <source>
        <strain evidence="1 2">ATCC 33806</strain>
    </source>
</reference>
<evidence type="ECO:0000313" key="2">
    <source>
        <dbReference type="Proteomes" id="UP000006247"/>
    </source>
</evidence>
<comment type="caution">
    <text evidence="1">The sequence shown here is derived from an EMBL/GenBank/DDBJ whole genome shotgun (WGS) entry which is preliminary data.</text>
</comment>
<proteinExistence type="predicted"/>
<dbReference type="Proteomes" id="UP000006247">
    <property type="component" value="Unassembled WGS sequence"/>
</dbReference>
<protein>
    <submittedName>
        <fullName evidence="1">Uncharacterized protein</fullName>
    </submittedName>
</protein>
<evidence type="ECO:0000313" key="1">
    <source>
        <dbReference type="EMBL" id="EEG27721.1"/>
    </source>
</evidence>